<proteinExistence type="predicted"/>
<evidence type="ECO:0000256" key="1">
    <source>
        <dbReference type="SAM" id="MobiDB-lite"/>
    </source>
</evidence>
<sequence length="450" mass="49050">MLSSMGKSVTGEKGENPESPLQCKSTLDSLVAMWLVKGPKTIFNEAEEKYMTNWLKEMAQRDTGICEFLDFLQGVIKREKRKVPFKDGRPGKKWYYSFINRITKSLAQDMTPFWKRNGQRCQKRKLTNGVTISGTFSKVIGPTRQDLAVPHITSGKERLTVMFCGNASGKMMSPYLVSPSGSDIAYTPNGWMNNPTLAMFIDHLDRHAGPDRPIVLLIDSVSRSATATHFPGVIRQEAGGSKVAISVEGSKIVRAIGAEQLQATGTGSGLCNWLDGYKACEIAELQLQDSSIGIVYRRLLEATPTANNVLESDGTSQTRVAAVHTPTTPLFDERIGDHMLPGPLDEADLIFQGLDQTPKPGMKRAAQPPSGSPERIMSDGGDTVSSFSPLPVPDKEGCGHGCVAIGYNPLTGALYGSDIAYIKKGWIDASTFAKFLDHFHLHAGEERPVA</sequence>
<keyword evidence="3" id="KW-1185">Reference proteome</keyword>
<feature type="region of interest" description="Disordered" evidence="1">
    <location>
        <begin position="1"/>
        <end position="21"/>
    </location>
</feature>
<reference evidence="2" key="1">
    <citation type="submission" date="2022-11" db="EMBL/GenBank/DDBJ databases">
        <title>Centuries of genome instability and evolution in soft-shell clam transmissible cancer (bioRxiv).</title>
        <authorList>
            <person name="Hart S.F.M."/>
            <person name="Yonemitsu M.A."/>
            <person name="Giersch R.M."/>
            <person name="Beal B.F."/>
            <person name="Arriagada G."/>
            <person name="Davis B.W."/>
            <person name="Ostrander E.A."/>
            <person name="Goff S.P."/>
            <person name="Metzger M.J."/>
        </authorList>
    </citation>
    <scope>NUCLEOTIDE SEQUENCE</scope>
    <source>
        <strain evidence="2">MELC-2E11</strain>
        <tissue evidence="2">Siphon/mantle</tissue>
    </source>
</reference>
<evidence type="ECO:0000313" key="3">
    <source>
        <dbReference type="Proteomes" id="UP001164746"/>
    </source>
</evidence>
<feature type="region of interest" description="Disordered" evidence="1">
    <location>
        <begin position="358"/>
        <end position="380"/>
    </location>
</feature>
<evidence type="ECO:0008006" key="4">
    <source>
        <dbReference type="Google" id="ProtNLM"/>
    </source>
</evidence>
<name>A0ABY7E5D8_MYAAR</name>
<dbReference type="EMBL" id="CP111016">
    <property type="protein sequence ID" value="WAR05055.1"/>
    <property type="molecule type" value="Genomic_DNA"/>
</dbReference>
<evidence type="ECO:0000313" key="2">
    <source>
        <dbReference type="EMBL" id="WAR05055.1"/>
    </source>
</evidence>
<gene>
    <name evidence="2" type="ORF">MAR_020424</name>
</gene>
<accession>A0ABY7E5D8</accession>
<dbReference type="Proteomes" id="UP001164746">
    <property type="component" value="Chromosome 5"/>
</dbReference>
<organism evidence="2 3">
    <name type="scientific">Mya arenaria</name>
    <name type="common">Soft-shell clam</name>
    <dbReference type="NCBI Taxonomy" id="6604"/>
    <lineage>
        <taxon>Eukaryota</taxon>
        <taxon>Metazoa</taxon>
        <taxon>Spiralia</taxon>
        <taxon>Lophotrochozoa</taxon>
        <taxon>Mollusca</taxon>
        <taxon>Bivalvia</taxon>
        <taxon>Autobranchia</taxon>
        <taxon>Heteroconchia</taxon>
        <taxon>Euheterodonta</taxon>
        <taxon>Imparidentia</taxon>
        <taxon>Neoheterodontei</taxon>
        <taxon>Myida</taxon>
        <taxon>Myoidea</taxon>
        <taxon>Myidae</taxon>
        <taxon>Mya</taxon>
    </lineage>
</organism>
<protein>
    <recommendedName>
        <fullName evidence="4">DDE-1 domain-containing protein</fullName>
    </recommendedName>
</protein>